<dbReference type="SUPFAM" id="SSF160719">
    <property type="entry name" value="gpW/gp25-like"/>
    <property type="match status" value="1"/>
</dbReference>
<feature type="domain" description="IraD/Gp25-like" evidence="1">
    <location>
        <begin position="32"/>
        <end position="119"/>
    </location>
</feature>
<dbReference type="HOGENOM" id="CLU_133204_0_1_11"/>
<dbReference type="Pfam" id="PF04965">
    <property type="entry name" value="GPW_gp25"/>
    <property type="match status" value="1"/>
</dbReference>
<accession>C8XH91</accession>
<keyword evidence="3" id="KW-1185">Reference proteome</keyword>
<dbReference type="eggNOG" id="COG3628">
    <property type="taxonomic scope" value="Bacteria"/>
</dbReference>
<sequence length="165" mass="17812">MGIDSRVDFVGAGWAFPLTTDATGGVALVVREQEIEEAIRLILATAPGERPMRPEFGCRVHDHLFAPINASTAGAIASDVRYALEMWEPRITVHDVLISFDQADLGTLYIDIHYSIRGINDPRNLVFPFYVIPDEPDSAAVTGPSFAPASLPAIPAALAAAERRA</sequence>
<organism evidence="2 3">
    <name type="scientific">Nakamurella multipartita (strain ATCC 700099 / DSM 44233 / CIP 104796 / JCM 9543 / NBRC 105858 / Y-104)</name>
    <name type="common">Microsphaera multipartita</name>
    <dbReference type="NCBI Taxonomy" id="479431"/>
    <lineage>
        <taxon>Bacteria</taxon>
        <taxon>Bacillati</taxon>
        <taxon>Actinomycetota</taxon>
        <taxon>Actinomycetes</taxon>
        <taxon>Nakamurellales</taxon>
        <taxon>Nakamurellaceae</taxon>
        <taxon>Nakamurella</taxon>
    </lineage>
</organism>
<dbReference type="AlphaFoldDB" id="C8XH91"/>
<proteinExistence type="predicted"/>
<reference evidence="2 3" key="2">
    <citation type="journal article" date="2010" name="Stand. Genomic Sci.">
        <title>Complete genome sequence of Nakamurella multipartita type strain (Y-104).</title>
        <authorList>
            <person name="Tice H."/>
            <person name="Mayilraj S."/>
            <person name="Sims D."/>
            <person name="Lapidus A."/>
            <person name="Nolan M."/>
            <person name="Lucas S."/>
            <person name="Glavina Del Rio T."/>
            <person name="Copeland A."/>
            <person name="Cheng J.F."/>
            <person name="Meincke L."/>
            <person name="Bruce D."/>
            <person name="Goodwin L."/>
            <person name="Pitluck S."/>
            <person name="Ivanova N."/>
            <person name="Mavromatis K."/>
            <person name="Ovchinnikova G."/>
            <person name="Pati A."/>
            <person name="Chen A."/>
            <person name="Palaniappan K."/>
            <person name="Land M."/>
            <person name="Hauser L."/>
            <person name="Chang Y.J."/>
            <person name="Jeffries C.D."/>
            <person name="Detter J.C."/>
            <person name="Brettin T."/>
            <person name="Rohde M."/>
            <person name="Goker M."/>
            <person name="Bristow J."/>
            <person name="Eisen J.A."/>
            <person name="Markowitz V."/>
            <person name="Hugenholtz P."/>
            <person name="Kyrpides N.C."/>
            <person name="Klenk H.P."/>
            <person name="Chen F."/>
        </authorList>
    </citation>
    <scope>NUCLEOTIDE SEQUENCE [LARGE SCALE GENOMIC DNA]</scope>
    <source>
        <strain evidence="3">ATCC 700099 / DSM 44233 / CIP 104796 / JCM 9543 / NBRC 105858 / Y-104</strain>
    </source>
</reference>
<dbReference type="EMBL" id="CP001737">
    <property type="protein sequence ID" value="ACV78297.1"/>
    <property type="molecule type" value="Genomic_DNA"/>
</dbReference>
<dbReference type="InParanoid" id="C8XH91"/>
<dbReference type="Proteomes" id="UP000002218">
    <property type="component" value="Chromosome"/>
</dbReference>
<evidence type="ECO:0000313" key="2">
    <source>
        <dbReference type="EMBL" id="ACV78297.1"/>
    </source>
</evidence>
<dbReference type="Gene3D" id="3.10.450.40">
    <property type="match status" value="1"/>
</dbReference>
<dbReference type="KEGG" id="nml:Namu_1908"/>
<protein>
    <submittedName>
        <fullName evidence="2">GPW/gp25 family protein</fullName>
    </submittedName>
</protein>
<reference evidence="3" key="1">
    <citation type="submission" date="2009-09" db="EMBL/GenBank/DDBJ databases">
        <title>The complete genome of Nakamurella multipartita DSM 44233.</title>
        <authorList>
            <consortium name="US DOE Joint Genome Institute (JGI-PGF)"/>
            <person name="Lucas S."/>
            <person name="Copeland A."/>
            <person name="Lapidus A."/>
            <person name="Glavina del Rio T."/>
            <person name="Dalin E."/>
            <person name="Tice H."/>
            <person name="Bruce D."/>
            <person name="Goodwin L."/>
            <person name="Pitluck S."/>
            <person name="Kyrpides N."/>
            <person name="Mavromatis K."/>
            <person name="Ivanova N."/>
            <person name="Ovchinnikova G."/>
            <person name="Sims D."/>
            <person name="Meincke L."/>
            <person name="Brettin T."/>
            <person name="Detter J.C."/>
            <person name="Han C."/>
            <person name="Larimer F."/>
            <person name="Land M."/>
            <person name="Hauser L."/>
            <person name="Markowitz V."/>
            <person name="Cheng J.-F."/>
            <person name="Hugenholtz P."/>
            <person name="Woyke T."/>
            <person name="Wu D."/>
            <person name="Klenk H.-P."/>
            <person name="Eisen J.A."/>
        </authorList>
    </citation>
    <scope>NUCLEOTIDE SEQUENCE [LARGE SCALE GENOMIC DNA]</scope>
    <source>
        <strain evidence="3">ATCC 700099 / DSM 44233 / CIP 104796 / JCM 9543 / NBRC 105858 / Y-104</strain>
    </source>
</reference>
<dbReference type="InterPro" id="IPR007048">
    <property type="entry name" value="IraD/Gp25-like"/>
</dbReference>
<dbReference type="RefSeq" id="WP_015747198.1">
    <property type="nucleotide sequence ID" value="NC_013235.1"/>
</dbReference>
<evidence type="ECO:0000313" key="3">
    <source>
        <dbReference type="Proteomes" id="UP000002218"/>
    </source>
</evidence>
<name>C8XH91_NAKMY</name>
<evidence type="ECO:0000259" key="1">
    <source>
        <dbReference type="Pfam" id="PF04965"/>
    </source>
</evidence>
<dbReference type="STRING" id="479431.Namu_1908"/>
<gene>
    <name evidence="2" type="ordered locus">Namu_1908</name>
</gene>